<evidence type="ECO:0000313" key="2">
    <source>
        <dbReference type="Proteomes" id="UP000548867"/>
    </source>
</evidence>
<gene>
    <name evidence="1" type="ORF">GGR38_002299</name>
</gene>
<name>A0A7W6G6P5_9SPHN</name>
<protein>
    <submittedName>
        <fullName evidence="1">Uncharacterized protein</fullName>
    </submittedName>
</protein>
<reference evidence="1 2" key="1">
    <citation type="submission" date="2020-08" db="EMBL/GenBank/DDBJ databases">
        <title>Genomic Encyclopedia of Type Strains, Phase IV (KMG-IV): sequencing the most valuable type-strain genomes for metagenomic binning, comparative biology and taxonomic classification.</title>
        <authorList>
            <person name="Goeker M."/>
        </authorList>
    </citation>
    <scope>NUCLEOTIDE SEQUENCE [LARGE SCALE GENOMIC DNA]</scope>
    <source>
        <strain evidence="1 2">DSM 27057</strain>
    </source>
</reference>
<organism evidence="1 2">
    <name type="scientific">Novosphingobium sediminicola</name>
    <dbReference type="NCBI Taxonomy" id="563162"/>
    <lineage>
        <taxon>Bacteria</taxon>
        <taxon>Pseudomonadati</taxon>
        <taxon>Pseudomonadota</taxon>
        <taxon>Alphaproteobacteria</taxon>
        <taxon>Sphingomonadales</taxon>
        <taxon>Sphingomonadaceae</taxon>
        <taxon>Novosphingobium</taxon>
    </lineage>
</organism>
<dbReference type="RefSeq" id="WP_183625599.1">
    <property type="nucleotide sequence ID" value="NZ_JACIDX010000008.1"/>
</dbReference>
<sequence length="68" mass="7463">MRTTYEDASVRLYHLDGGPEGGAATTLFYGPLSEAMRIAEQQTAEVQEGLFIATDNDVVAFLDLFEGY</sequence>
<evidence type="ECO:0000313" key="1">
    <source>
        <dbReference type="EMBL" id="MBB3955345.1"/>
    </source>
</evidence>
<keyword evidence="2" id="KW-1185">Reference proteome</keyword>
<dbReference type="EMBL" id="JACIDX010000008">
    <property type="protein sequence ID" value="MBB3955345.1"/>
    <property type="molecule type" value="Genomic_DNA"/>
</dbReference>
<comment type="caution">
    <text evidence="1">The sequence shown here is derived from an EMBL/GenBank/DDBJ whole genome shotgun (WGS) entry which is preliminary data.</text>
</comment>
<dbReference type="AlphaFoldDB" id="A0A7W6G6P5"/>
<dbReference type="Proteomes" id="UP000548867">
    <property type="component" value="Unassembled WGS sequence"/>
</dbReference>
<proteinExistence type="predicted"/>
<accession>A0A7W6G6P5</accession>